<dbReference type="Proteomes" id="UP000030661">
    <property type="component" value="Unassembled WGS sequence"/>
</dbReference>
<organism evidence="1 2">
    <name type="scientific">Vecturithrix granuli</name>
    <dbReference type="NCBI Taxonomy" id="1499967"/>
    <lineage>
        <taxon>Bacteria</taxon>
        <taxon>Candidatus Moduliflexota</taxon>
        <taxon>Candidatus Vecturitrichia</taxon>
        <taxon>Candidatus Vecturitrichales</taxon>
        <taxon>Candidatus Vecturitrichaceae</taxon>
        <taxon>Candidatus Vecturithrix</taxon>
    </lineage>
</organism>
<reference evidence="1 2" key="1">
    <citation type="journal article" date="2015" name="PeerJ">
        <title>First genomic representation of candidate bacterial phylum KSB3 points to enhanced environmental sensing as a trigger of wastewater bulking.</title>
        <authorList>
            <person name="Sekiguchi Y."/>
            <person name="Ohashi A."/>
            <person name="Parks D.H."/>
            <person name="Yamauchi T."/>
            <person name="Tyson G.W."/>
            <person name="Hugenholtz P."/>
        </authorList>
    </citation>
    <scope>NUCLEOTIDE SEQUENCE [LARGE SCALE GENOMIC DNA]</scope>
</reference>
<dbReference type="STRING" id="1499967.U27_06271"/>
<evidence type="ECO:0000313" key="1">
    <source>
        <dbReference type="EMBL" id="GAK59294.1"/>
    </source>
</evidence>
<sequence>MIGIEYDKEVANKTMNRLRKYNNVKIIQGNAVYNIPQEGTIFYFFNPFTEIIMCQFSEMMKKMFQNQKDIQMLYYRPKQLQVFQRDPAWRVQKFEIPINNLDYRFKRLHKYRESYRQYAVITFA</sequence>
<gene>
    <name evidence="1" type="ORF">U27_06271</name>
</gene>
<accession>A0A081C3Y9</accession>
<dbReference type="HOGENOM" id="CLU_1999408_0_0_0"/>
<dbReference type="AlphaFoldDB" id="A0A081C3Y9"/>
<proteinExistence type="predicted"/>
<protein>
    <submittedName>
        <fullName evidence="1">GCN5-related N-acetyltransferase</fullName>
    </submittedName>
</protein>
<dbReference type="EMBL" id="DF820469">
    <property type="protein sequence ID" value="GAK59294.1"/>
    <property type="molecule type" value="Genomic_DNA"/>
</dbReference>
<name>A0A081C3Y9_VECG1</name>
<dbReference type="GO" id="GO:0016740">
    <property type="term" value="F:transferase activity"/>
    <property type="evidence" value="ECO:0007669"/>
    <property type="project" value="UniProtKB-KW"/>
</dbReference>
<keyword evidence="2" id="KW-1185">Reference proteome</keyword>
<keyword evidence="1" id="KW-0808">Transferase</keyword>
<evidence type="ECO:0000313" key="2">
    <source>
        <dbReference type="Proteomes" id="UP000030661"/>
    </source>
</evidence>